<evidence type="ECO:0000256" key="1">
    <source>
        <dbReference type="ARBA" id="ARBA00022741"/>
    </source>
</evidence>
<proteinExistence type="predicted"/>
<name>A0A918MCM8_9ACTN</name>
<dbReference type="InterPro" id="IPR011990">
    <property type="entry name" value="TPR-like_helical_dom_sf"/>
</dbReference>
<dbReference type="GO" id="GO:0003677">
    <property type="term" value="F:DNA binding"/>
    <property type="evidence" value="ECO:0007669"/>
    <property type="project" value="InterPro"/>
</dbReference>
<keyword evidence="5" id="KW-1185">Reference proteome</keyword>
<dbReference type="Gene3D" id="3.40.50.300">
    <property type="entry name" value="P-loop containing nucleotide triphosphate hydrolases"/>
    <property type="match status" value="1"/>
</dbReference>
<dbReference type="SUPFAM" id="SSF46894">
    <property type="entry name" value="C-terminal effector domain of the bipartite response regulators"/>
    <property type="match status" value="1"/>
</dbReference>
<keyword evidence="2" id="KW-0067">ATP-binding</keyword>
<dbReference type="PROSITE" id="PS50043">
    <property type="entry name" value="HTH_LUXR_2"/>
    <property type="match status" value="1"/>
</dbReference>
<sequence>MTGRETEVGELVAALTGLEKGPGRTVALVGDPGIGKSALMWAVAAEARAAGIPVRAARGRSATASLQDGAPAPQDLREVVARAAEGGPLLAVVDDVHLLAPGQLPYIEQLLQATAGGQVLCLVAYRQRQLSAMAAETASRAASDGLLEVWDLGPLSPEQAAELLGDHPSADEICREAMGNPQYLKILGAHGLTGAEAVTAVLGELAGLDPGALALLQAAAVLGEPFHPELLAAVAGQDTAATLRVLDTLTRLDLVRSAEPAPHLAVRHRAVSEVVYERLAPSRRTDLHRRADAALAEQAAPVSRRVRHVAGAADPNRPEHVTILIAAARSILYSSPAVASGYLKAASPLLREGEEHWHEAQVLLARARLLTGDAAEGRELLDALRSALPGRPGEVTALVDSSRIERRLGRYTEAGALARSGLAVLADQDAAIAAALHAELADHAYDVQEYETCREHADTAAAIAHRYRDHVGEARALAQAALGYLFTGDVTTAQARAAAAAELIDSSSDTSLLTHLDASVQVGMTEGMLGRLLDADRHLTRAAVLSRRTRQTYIEPQILTVLANARLRCGNLDGALATLAQITLRGDRVVSPAEEAVSAMVRAEILFWRDGAGDLEEAEASAARALAVCGDTPTAWAVAVRCFHAELVLRTGDPARARWLLTEAAGGAELSRLTSWRQPRWCDTLAQASLAMGDPGSVEQWARLAERCVGRLPSPGRNGFALRARMRAHAARGETEAALEKAVEAFSDFSLSGERIEACATLLAAAELSLHTGRTQGVADWLAGAAVLADQCGSARLIGDVSRLRSRLADRTGVTDALPALTAREREIADLASTGMTNAGIATTLFLSVRTVETHLRQVYRKLGVSNRAALTRRMLDDTASRARQAGAG</sequence>
<dbReference type="Gene3D" id="1.10.10.10">
    <property type="entry name" value="Winged helix-like DNA-binding domain superfamily/Winged helix DNA-binding domain"/>
    <property type="match status" value="1"/>
</dbReference>
<dbReference type="PANTHER" id="PTHR16305">
    <property type="entry name" value="TESTICULAR SOLUBLE ADENYLYL CYCLASE"/>
    <property type="match status" value="1"/>
</dbReference>
<dbReference type="SMART" id="SM00421">
    <property type="entry name" value="HTH_LUXR"/>
    <property type="match status" value="1"/>
</dbReference>
<dbReference type="CDD" id="cd06170">
    <property type="entry name" value="LuxR_C_like"/>
    <property type="match status" value="1"/>
</dbReference>
<dbReference type="GO" id="GO:0006355">
    <property type="term" value="P:regulation of DNA-templated transcription"/>
    <property type="evidence" value="ECO:0007669"/>
    <property type="project" value="InterPro"/>
</dbReference>
<accession>A0A918MCM8</accession>
<dbReference type="AlphaFoldDB" id="A0A918MCM8"/>
<dbReference type="Pfam" id="PF00196">
    <property type="entry name" value="GerE"/>
    <property type="match status" value="1"/>
</dbReference>
<dbReference type="InterPro" id="IPR036388">
    <property type="entry name" value="WH-like_DNA-bd_sf"/>
</dbReference>
<dbReference type="SUPFAM" id="SSF48452">
    <property type="entry name" value="TPR-like"/>
    <property type="match status" value="1"/>
</dbReference>
<dbReference type="PRINTS" id="PR00038">
    <property type="entry name" value="HTHLUXR"/>
</dbReference>
<feature type="domain" description="HTH luxR-type" evidence="3">
    <location>
        <begin position="814"/>
        <end position="879"/>
    </location>
</feature>
<dbReference type="SUPFAM" id="SSF52540">
    <property type="entry name" value="P-loop containing nucleoside triphosphate hydrolases"/>
    <property type="match status" value="1"/>
</dbReference>
<reference evidence="4" key="2">
    <citation type="submission" date="2020-09" db="EMBL/GenBank/DDBJ databases">
        <authorList>
            <person name="Sun Q."/>
            <person name="Ohkuma M."/>
        </authorList>
    </citation>
    <scope>NUCLEOTIDE SEQUENCE</scope>
    <source>
        <strain evidence="4">JCM 4369</strain>
    </source>
</reference>
<dbReference type="InterPro" id="IPR003593">
    <property type="entry name" value="AAA+_ATPase"/>
</dbReference>
<dbReference type="InterPro" id="IPR000792">
    <property type="entry name" value="Tscrpt_reg_LuxR_C"/>
</dbReference>
<evidence type="ECO:0000259" key="3">
    <source>
        <dbReference type="PROSITE" id="PS50043"/>
    </source>
</evidence>
<protein>
    <submittedName>
        <fullName evidence="4">Transcriptional regulator</fullName>
    </submittedName>
</protein>
<organism evidence="4 5">
    <name type="scientific">Streptomyces filipinensis</name>
    <dbReference type="NCBI Taxonomy" id="66887"/>
    <lineage>
        <taxon>Bacteria</taxon>
        <taxon>Bacillati</taxon>
        <taxon>Actinomycetota</taxon>
        <taxon>Actinomycetes</taxon>
        <taxon>Kitasatosporales</taxon>
        <taxon>Streptomycetaceae</taxon>
        <taxon>Streptomyces</taxon>
    </lineage>
</organism>
<dbReference type="Proteomes" id="UP000618795">
    <property type="component" value="Unassembled WGS sequence"/>
</dbReference>
<evidence type="ECO:0000313" key="4">
    <source>
        <dbReference type="EMBL" id="GGV09518.1"/>
    </source>
</evidence>
<gene>
    <name evidence="4" type="ORF">GCM10010260_54850</name>
</gene>
<keyword evidence="1" id="KW-0547">Nucleotide-binding</keyword>
<dbReference type="EMBL" id="BMTD01000013">
    <property type="protein sequence ID" value="GGV09518.1"/>
    <property type="molecule type" value="Genomic_DNA"/>
</dbReference>
<dbReference type="InterPro" id="IPR027417">
    <property type="entry name" value="P-loop_NTPase"/>
</dbReference>
<evidence type="ECO:0000313" key="5">
    <source>
        <dbReference type="Proteomes" id="UP000618795"/>
    </source>
</evidence>
<dbReference type="SMART" id="SM00382">
    <property type="entry name" value="AAA"/>
    <property type="match status" value="1"/>
</dbReference>
<dbReference type="GO" id="GO:0005737">
    <property type="term" value="C:cytoplasm"/>
    <property type="evidence" value="ECO:0007669"/>
    <property type="project" value="TreeGrafter"/>
</dbReference>
<dbReference type="Gene3D" id="1.25.40.10">
    <property type="entry name" value="Tetratricopeptide repeat domain"/>
    <property type="match status" value="1"/>
</dbReference>
<evidence type="ECO:0000256" key="2">
    <source>
        <dbReference type="ARBA" id="ARBA00022840"/>
    </source>
</evidence>
<dbReference type="GO" id="GO:0005524">
    <property type="term" value="F:ATP binding"/>
    <property type="evidence" value="ECO:0007669"/>
    <property type="project" value="UniProtKB-KW"/>
</dbReference>
<dbReference type="InterPro" id="IPR016032">
    <property type="entry name" value="Sig_transdc_resp-reg_C-effctor"/>
</dbReference>
<reference evidence="4" key="1">
    <citation type="journal article" date="2014" name="Int. J. Syst. Evol. Microbiol.">
        <title>Complete genome sequence of Corynebacterium casei LMG S-19264T (=DSM 44701T), isolated from a smear-ripened cheese.</title>
        <authorList>
            <consortium name="US DOE Joint Genome Institute (JGI-PGF)"/>
            <person name="Walter F."/>
            <person name="Albersmeier A."/>
            <person name="Kalinowski J."/>
            <person name="Ruckert C."/>
        </authorList>
    </citation>
    <scope>NUCLEOTIDE SEQUENCE</scope>
    <source>
        <strain evidence="4">JCM 4369</strain>
    </source>
</reference>
<dbReference type="GO" id="GO:0004016">
    <property type="term" value="F:adenylate cyclase activity"/>
    <property type="evidence" value="ECO:0007669"/>
    <property type="project" value="TreeGrafter"/>
</dbReference>
<dbReference type="PANTHER" id="PTHR16305:SF35">
    <property type="entry name" value="TRANSCRIPTIONAL ACTIVATOR DOMAIN"/>
    <property type="match status" value="1"/>
</dbReference>
<comment type="caution">
    <text evidence="4">The sequence shown here is derived from an EMBL/GenBank/DDBJ whole genome shotgun (WGS) entry which is preliminary data.</text>
</comment>